<reference evidence="2" key="1">
    <citation type="journal article" date="2015" name="Nature">
        <title>Complex archaea that bridge the gap between prokaryotes and eukaryotes.</title>
        <authorList>
            <person name="Spang A."/>
            <person name="Saw J.H."/>
            <person name="Jorgensen S.L."/>
            <person name="Zaremba-Niedzwiedzka K."/>
            <person name="Martijn J."/>
            <person name="Lind A.E."/>
            <person name="van Eijk R."/>
            <person name="Schleper C."/>
            <person name="Guy L."/>
            <person name="Ettema T.J."/>
        </authorList>
    </citation>
    <scope>NUCLEOTIDE SEQUENCE</scope>
</reference>
<dbReference type="AlphaFoldDB" id="A0A0F9NMP7"/>
<proteinExistence type="predicted"/>
<comment type="caution">
    <text evidence="2">The sequence shown here is derived from an EMBL/GenBank/DDBJ whole genome shotgun (WGS) entry which is preliminary data.</text>
</comment>
<gene>
    <name evidence="2" type="ORF">LCGC14_1241880</name>
</gene>
<evidence type="ECO:0000313" key="2">
    <source>
        <dbReference type="EMBL" id="KKM90105.1"/>
    </source>
</evidence>
<accession>A0A0F9NMP7</accession>
<feature type="compositionally biased region" description="Basic residues" evidence="1">
    <location>
        <begin position="75"/>
        <end position="92"/>
    </location>
</feature>
<sequence>MGKPHRTGSGLAVRPRRWRSRTKEELMDDVRETRKRLEAVRDRAIEGRAGSAEIRDVAEALLALLDKVAPEKKAAAKKKKAAKKTAGHRTVH</sequence>
<protein>
    <submittedName>
        <fullName evidence="2">Uncharacterized protein</fullName>
    </submittedName>
</protein>
<name>A0A0F9NMP7_9ZZZZ</name>
<evidence type="ECO:0000256" key="1">
    <source>
        <dbReference type="SAM" id="MobiDB-lite"/>
    </source>
</evidence>
<feature type="region of interest" description="Disordered" evidence="1">
    <location>
        <begin position="1"/>
        <end position="20"/>
    </location>
</feature>
<organism evidence="2">
    <name type="scientific">marine sediment metagenome</name>
    <dbReference type="NCBI Taxonomy" id="412755"/>
    <lineage>
        <taxon>unclassified sequences</taxon>
        <taxon>metagenomes</taxon>
        <taxon>ecological metagenomes</taxon>
    </lineage>
</organism>
<feature type="region of interest" description="Disordered" evidence="1">
    <location>
        <begin position="70"/>
        <end position="92"/>
    </location>
</feature>
<dbReference type="EMBL" id="LAZR01006718">
    <property type="protein sequence ID" value="KKM90105.1"/>
    <property type="molecule type" value="Genomic_DNA"/>
</dbReference>